<sequence length="316" mass="37138">MSDPILISICIPAYKRVDFLERLLQSVTIQTFRDFEVVVTDDSPDDSVKKLCEQYQELFPLKYFRNPSALGTPENWNEAIRRATGKWIKLIHDDDWLVNEHSLQQYVNAINKHPHATFFFSAYRNFWLHSGRQQDVFVNSSRYKQLLKQRATLCAGNVIGPPSVVLHLNDKQFFYDNKVKWVVDIEFYIRYLKTGQPVYIPEVLINVGIGEYQVTQETFRKREVEIPENFYLLNKTGIAALKNRLVYDAWWRLMRNLNILSVEDLRTAGYSGAVHPVLRSMIAWQKNTPRSLLTNGVFSKTIMFVHYLLNRNRLRQ</sequence>
<protein>
    <submittedName>
        <fullName evidence="2">Glycosyltransferase family 2 protein</fullName>
    </submittedName>
</protein>
<dbReference type="Proteomes" id="UP000306918">
    <property type="component" value="Unassembled WGS sequence"/>
</dbReference>
<dbReference type="Gene3D" id="3.90.550.10">
    <property type="entry name" value="Spore Coat Polysaccharide Biosynthesis Protein SpsA, Chain A"/>
    <property type="match status" value="1"/>
</dbReference>
<dbReference type="OrthoDB" id="9815829at2"/>
<dbReference type="InterPro" id="IPR029044">
    <property type="entry name" value="Nucleotide-diphossugar_trans"/>
</dbReference>
<dbReference type="PANTHER" id="PTHR22916:SF3">
    <property type="entry name" value="UDP-GLCNAC:BETAGAL BETA-1,3-N-ACETYLGLUCOSAMINYLTRANSFERASE-LIKE PROTEIN 1"/>
    <property type="match status" value="1"/>
</dbReference>
<dbReference type="AlphaFoldDB" id="A0A4S8HZ64"/>
<evidence type="ECO:0000313" key="3">
    <source>
        <dbReference type="Proteomes" id="UP000306918"/>
    </source>
</evidence>
<dbReference type="Pfam" id="PF00535">
    <property type="entry name" value="Glycos_transf_2"/>
    <property type="match status" value="1"/>
</dbReference>
<dbReference type="EMBL" id="STFF01000003">
    <property type="protein sequence ID" value="THU39464.1"/>
    <property type="molecule type" value="Genomic_DNA"/>
</dbReference>
<dbReference type="PANTHER" id="PTHR22916">
    <property type="entry name" value="GLYCOSYLTRANSFERASE"/>
    <property type="match status" value="1"/>
</dbReference>
<comment type="caution">
    <text evidence="2">The sequence shown here is derived from an EMBL/GenBank/DDBJ whole genome shotgun (WGS) entry which is preliminary data.</text>
</comment>
<evidence type="ECO:0000313" key="2">
    <source>
        <dbReference type="EMBL" id="THU39464.1"/>
    </source>
</evidence>
<reference evidence="2 3" key="1">
    <citation type="submission" date="2019-04" db="EMBL/GenBank/DDBJ databases">
        <title>Niastella caeni sp. nov., isolated from activated sludge.</title>
        <authorList>
            <person name="Sheng M."/>
        </authorList>
    </citation>
    <scope>NUCLEOTIDE SEQUENCE [LARGE SCALE GENOMIC DNA]</scope>
    <source>
        <strain evidence="2 3">HX-2-15</strain>
    </source>
</reference>
<accession>A0A4S8HZ64</accession>
<evidence type="ECO:0000259" key="1">
    <source>
        <dbReference type="Pfam" id="PF00535"/>
    </source>
</evidence>
<feature type="domain" description="Glycosyltransferase 2-like" evidence="1">
    <location>
        <begin position="8"/>
        <end position="134"/>
    </location>
</feature>
<keyword evidence="3" id="KW-1185">Reference proteome</keyword>
<dbReference type="InterPro" id="IPR001173">
    <property type="entry name" value="Glyco_trans_2-like"/>
</dbReference>
<proteinExistence type="predicted"/>
<dbReference type="GO" id="GO:0016758">
    <property type="term" value="F:hexosyltransferase activity"/>
    <property type="evidence" value="ECO:0007669"/>
    <property type="project" value="UniProtKB-ARBA"/>
</dbReference>
<keyword evidence="2" id="KW-0808">Transferase</keyword>
<gene>
    <name evidence="2" type="ORF">FAM09_13245</name>
</gene>
<organism evidence="2 3">
    <name type="scientific">Niastella caeni</name>
    <dbReference type="NCBI Taxonomy" id="2569763"/>
    <lineage>
        <taxon>Bacteria</taxon>
        <taxon>Pseudomonadati</taxon>
        <taxon>Bacteroidota</taxon>
        <taxon>Chitinophagia</taxon>
        <taxon>Chitinophagales</taxon>
        <taxon>Chitinophagaceae</taxon>
        <taxon>Niastella</taxon>
    </lineage>
</organism>
<name>A0A4S8HZ64_9BACT</name>
<dbReference type="SUPFAM" id="SSF53448">
    <property type="entry name" value="Nucleotide-diphospho-sugar transferases"/>
    <property type="match status" value="1"/>
</dbReference>
<dbReference type="RefSeq" id="WP_136577596.1">
    <property type="nucleotide sequence ID" value="NZ_STFF01000003.1"/>
</dbReference>